<dbReference type="EMBL" id="KN551794">
    <property type="protein sequence ID" value="KHJ91808.1"/>
    <property type="molecule type" value="Genomic_DNA"/>
</dbReference>
<sequence>MLATVSLFLLGTALALAQVPSDCKTGNKYRKELLSNVKLANPSMTWNCTLEEKAFNGELPADDAFQLTVKSTLPRGISPRVYIEVYPWTMYSMETWNCTLEEKAFNGELPADDAFQLTVKRYIYLKMKGNQKLVAQLFTALSHEEFLLEVYIEVYPWTMYSIEVNSYKKFGCYVKEKSKDVAIICQFSE</sequence>
<organism evidence="2 3">
    <name type="scientific">Oesophagostomum dentatum</name>
    <name type="common">Nodular worm</name>
    <dbReference type="NCBI Taxonomy" id="61180"/>
    <lineage>
        <taxon>Eukaryota</taxon>
        <taxon>Metazoa</taxon>
        <taxon>Ecdysozoa</taxon>
        <taxon>Nematoda</taxon>
        <taxon>Chromadorea</taxon>
        <taxon>Rhabditida</taxon>
        <taxon>Rhabditina</taxon>
        <taxon>Rhabditomorpha</taxon>
        <taxon>Strongyloidea</taxon>
        <taxon>Strongylidae</taxon>
        <taxon>Oesophagostomum</taxon>
    </lineage>
</organism>
<proteinExistence type="predicted"/>
<gene>
    <name evidence="2" type="ORF">OESDEN_08316</name>
</gene>
<protein>
    <submittedName>
        <fullName evidence="2">Uncharacterized protein</fullName>
    </submittedName>
</protein>
<dbReference type="Proteomes" id="UP000053660">
    <property type="component" value="Unassembled WGS sequence"/>
</dbReference>
<evidence type="ECO:0000313" key="2">
    <source>
        <dbReference type="EMBL" id="KHJ91808.1"/>
    </source>
</evidence>
<feature type="chain" id="PRO_5002062100" evidence="1">
    <location>
        <begin position="18"/>
        <end position="189"/>
    </location>
</feature>
<feature type="signal peptide" evidence="1">
    <location>
        <begin position="1"/>
        <end position="17"/>
    </location>
</feature>
<keyword evidence="3" id="KW-1185">Reference proteome</keyword>
<dbReference type="AlphaFoldDB" id="A0A0B1T2M7"/>
<evidence type="ECO:0000313" key="3">
    <source>
        <dbReference type="Proteomes" id="UP000053660"/>
    </source>
</evidence>
<accession>A0A0B1T2M7</accession>
<reference evidence="2 3" key="1">
    <citation type="submission" date="2014-03" db="EMBL/GenBank/DDBJ databases">
        <title>Draft genome of the hookworm Oesophagostomum dentatum.</title>
        <authorList>
            <person name="Mitreva M."/>
        </authorList>
    </citation>
    <scope>NUCLEOTIDE SEQUENCE [LARGE SCALE GENOMIC DNA]</scope>
    <source>
        <strain evidence="2 3">OD-Hann</strain>
    </source>
</reference>
<keyword evidence="1" id="KW-0732">Signal</keyword>
<name>A0A0B1T2M7_OESDE</name>
<evidence type="ECO:0000256" key="1">
    <source>
        <dbReference type="SAM" id="SignalP"/>
    </source>
</evidence>